<evidence type="ECO:0000259" key="9">
    <source>
        <dbReference type="PROSITE" id="PS50110"/>
    </source>
</evidence>
<evidence type="ECO:0000256" key="7">
    <source>
        <dbReference type="SAM" id="Coils"/>
    </source>
</evidence>
<dbReference type="EMBL" id="JAPVER010000018">
    <property type="protein sequence ID" value="MCZ3364578.1"/>
    <property type="molecule type" value="Genomic_DNA"/>
</dbReference>
<dbReference type="Pfam" id="PF00989">
    <property type="entry name" value="PAS"/>
    <property type="match status" value="1"/>
</dbReference>
<dbReference type="SMART" id="SM00091">
    <property type="entry name" value="PAS"/>
    <property type="match status" value="6"/>
</dbReference>
<dbReference type="InterPro" id="IPR052162">
    <property type="entry name" value="Sensor_kinase/Photoreceptor"/>
</dbReference>
<dbReference type="Pfam" id="PF08448">
    <property type="entry name" value="PAS_4"/>
    <property type="match status" value="1"/>
</dbReference>
<evidence type="ECO:0000256" key="6">
    <source>
        <dbReference type="PROSITE-ProRule" id="PRU00169"/>
    </source>
</evidence>
<dbReference type="GO" id="GO:0006355">
    <property type="term" value="P:regulation of DNA-templated transcription"/>
    <property type="evidence" value="ECO:0007669"/>
    <property type="project" value="InterPro"/>
</dbReference>
<feature type="domain" description="PAS" evidence="10">
    <location>
        <begin position="497"/>
        <end position="557"/>
    </location>
</feature>
<dbReference type="SMART" id="SM00086">
    <property type="entry name" value="PAC"/>
    <property type="match status" value="6"/>
</dbReference>
<evidence type="ECO:0000313" key="13">
    <source>
        <dbReference type="EMBL" id="MCZ3372332.1"/>
    </source>
</evidence>
<dbReference type="AlphaFoldDB" id="A0A9E5DND3"/>
<comment type="caution">
    <text evidence="13">The sequence shown here is derived from an EMBL/GenBank/DDBJ whole genome shotgun (WGS) entry which is preliminary data.</text>
</comment>
<dbReference type="InterPro" id="IPR013655">
    <property type="entry name" value="PAS_fold_3"/>
</dbReference>
<dbReference type="GO" id="GO:0004673">
    <property type="term" value="F:protein histidine kinase activity"/>
    <property type="evidence" value="ECO:0007669"/>
    <property type="project" value="UniProtKB-EC"/>
</dbReference>
<dbReference type="CDD" id="cd00130">
    <property type="entry name" value="PAS"/>
    <property type="match status" value="5"/>
</dbReference>
<feature type="domain" description="PAC" evidence="11">
    <location>
        <begin position="190"/>
        <end position="242"/>
    </location>
</feature>
<dbReference type="SMART" id="SM00387">
    <property type="entry name" value="HATPase_c"/>
    <property type="match status" value="1"/>
</dbReference>
<dbReference type="InterPro" id="IPR011495">
    <property type="entry name" value="Sig_transdc_His_kin_sub2_dim/P"/>
</dbReference>
<accession>A0A9E5DND3</accession>
<dbReference type="Pfam" id="PF13426">
    <property type="entry name" value="PAS_9"/>
    <property type="match status" value="2"/>
</dbReference>
<organism evidence="13">
    <name type="scientific">Methanobacterium veterum</name>
    <dbReference type="NCBI Taxonomy" id="408577"/>
    <lineage>
        <taxon>Archaea</taxon>
        <taxon>Methanobacteriati</taxon>
        <taxon>Methanobacteriota</taxon>
        <taxon>Methanomada group</taxon>
        <taxon>Methanobacteria</taxon>
        <taxon>Methanobacteriales</taxon>
        <taxon>Methanobacteriaceae</taxon>
        <taxon>Methanobacterium</taxon>
    </lineage>
</organism>
<dbReference type="PROSITE" id="PS50112">
    <property type="entry name" value="PAS"/>
    <property type="match status" value="6"/>
</dbReference>
<evidence type="ECO:0000256" key="5">
    <source>
        <dbReference type="ARBA" id="ARBA00022777"/>
    </source>
</evidence>
<proteinExistence type="predicted"/>
<keyword evidence="14" id="KW-1185">Reference proteome</keyword>
<dbReference type="InterPro" id="IPR035965">
    <property type="entry name" value="PAS-like_dom_sf"/>
</dbReference>
<feature type="domain" description="PAC" evidence="11">
    <location>
        <begin position="694"/>
        <end position="746"/>
    </location>
</feature>
<sequence>MKNAKILVIGDENSAKISIKSKLEDLGYTVLAIESHGIKAVKNSGELKPDLILIDINQSGNYIETSKIRKYFNNPIIYLADYSDSQLLEKAELNPPVYIIRKQFSDIELKSTIETALYNDLKLKEGTKNLNAFLNAVNEPAFLIDLKGNILFTNEYTEKTLGEVVDSNIYELLPRPIAAYRKKYVENAIKAKKVTCFEDERYGKHYEYRIYPILDEKDEVSKLSVIGLDVTERKLVENTLKESEEKYRSIFENSTDAIFLTRPDGTILDVNPAAEEMYGYTRDELRKLGRSSIVDKDDPRLHASINERAITGKFKSEFNSIKKDGTKFLTDVTGKLFTDSNGNDKGIIIARNITERKKIENELKEKQRTFETLISNLPGVAYRCMNDPNWTMEFVSEGCLELTGYQPEDIIMNKNVSYEDLIHVDDRKIVWSTIQKALKENKAFKIIYRIITADLKEKYVWEHGRGVYSDEGELIALEGFVTDITKRKKVEKALKKSELYYRTIFENTGTAMLIAGEDTVISLANTECEKLSGYLKEELEGKKSWINFVVEEDIQRLLNYHNIRENEPSRAPKNYELKLQNKQGDIRDVYVTIELIPYTKNRLISLLDITDKKRSRKALKKSERKYRQLVENAHEGIWSVDCEGNTLFVNPRMADMLGYTVDEMINMHLLSFMDEKKAKIVKSHVKNYRDIAEGLYEFKFTKKDGKNIHVNIDITQIYDDHGNYIESLALISDITERRKAEEKLRLASTYNRSLIEASLDPLVTIGSDGKITDVNNSTEIITGYAREQLIGTDFSNYFTEPEKAMKGYQQVFQEGLVRDYPLKIKNRKGFITPVLYNASVYKNEFGDVIGVFAAARDITQLKKAEENIKASLEEKEILLREIHHRVKNNLQIISSLLSLQTGYTKDDETRNVLEESQNRVKSMAIVHEKLYSSENLVKIDFKDYIKDLTDSLFLTYKISPHMIKLNKNIDNIFFNVNTAIPCGLIINELVTNSLKHAFPANYVRGPENGKFSDPTVSDCGPANHRFADPANYVRGPENGKFSDPTASGCGPDKKSADTPTAGHNSNEIQVELHQLKNNLVLIVSDNGVGLPENIDFTNTESLGLRLVNNLVKQIDGTIELDKTEGTKFTITFKELRYKKRI</sequence>
<dbReference type="Pfam" id="PF07568">
    <property type="entry name" value="HisKA_2"/>
    <property type="match status" value="1"/>
</dbReference>
<feature type="domain" description="PAS" evidence="10">
    <location>
        <begin position="387"/>
        <end position="441"/>
    </location>
</feature>
<comment type="catalytic activity">
    <reaction evidence="1">
        <text>ATP + protein L-histidine = ADP + protein N-phospho-L-histidine.</text>
        <dbReference type="EC" id="2.7.13.3"/>
    </reaction>
</comment>
<evidence type="ECO:0000256" key="8">
    <source>
        <dbReference type="SAM" id="MobiDB-lite"/>
    </source>
</evidence>
<dbReference type="InterPro" id="IPR001789">
    <property type="entry name" value="Sig_transdc_resp-reg_receiver"/>
</dbReference>
<dbReference type="PANTHER" id="PTHR43304:SF1">
    <property type="entry name" value="PAC DOMAIN-CONTAINING PROTEIN"/>
    <property type="match status" value="1"/>
</dbReference>
<feature type="domain" description="PAC" evidence="11">
    <location>
        <begin position="314"/>
        <end position="365"/>
    </location>
</feature>
<dbReference type="PROSITE" id="PS50113">
    <property type="entry name" value="PAC"/>
    <property type="match status" value="5"/>
</dbReference>
<feature type="domain" description="PAS" evidence="10">
    <location>
        <begin position="622"/>
        <end position="695"/>
    </location>
</feature>
<feature type="domain" description="PAS" evidence="10">
    <location>
        <begin position="747"/>
        <end position="802"/>
    </location>
</feature>
<dbReference type="Pfam" id="PF02518">
    <property type="entry name" value="HATPase_c"/>
    <property type="match status" value="1"/>
</dbReference>
<dbReference type="NCBIfam" id="TIGR00229">
    <property type="entry name" value="sensory_box"/>
    <property type="match status" value="6"/>
</dbReference>
<evidence type="ECO:0000313" key="12">
    <source>
        <dbReference type="EMBL" id="MCZ3364578.1"/>
    </source>
</evidence>
<name>A0A9E5DND3_9EURY</name>
<dbReference type="Gene3D" id="3.40.50.2300">
    <property type="match status" value="1"/>
</dbReference>
<evidence type="ECO:0000256" key="2">
    <source>
        <dbReference type="ARBA" id="ARBA00012438"/>
    </source>
</evidence>
<dbReference type="InterPro" id="IPR013656">
    <property type="entry name" value="PAS_4"/>
</dbReference>
<feature type="coiled-coil region" evidence="7">
    <location>
        <begin position="349"/>
        <end position="376"/>
    </location>
</feature>
<dbReference type="InterPro" id="IPR011006">
    <property type="entry name" value="CheY-like_superfamily"/>
</dbReference>
<dbReference type="SMART" id="SM00448">
    <property type="entry name" value="REC"/>
    <property type="match status" value="1"/>
</dbReference>
<feature type="region of interest" description="Disordered" evidence="8">
    <location>
        <begin position="1036"/>
        <end position="1063"/>
    </location>
</feature>
<protein>
    <recommendedName>
        <fullName evidence="2">histidine kinase</fullName>
        <ecNumber evidence="2">2.7.13.3</ecNumber>
    </recommendedName>
</protein>
<feature type="modified residue" description="4-aspartylphosphate" evidence="6">
    <location>
        <position position="55"/>
    </location>
</feature>
<feature type="domain" description="PAS" evidence="10">
    <location>
        <begin position="126"/>
        <end position="162"/>
    </location>
</feature>
<dbReference type="InterPro" id="IPR000700">
    <property type="entry name" value="PAS-assoc_C"/>
</dbReference>
<gene>
    <name evidence="13" type="ORF">O3H35_06775</name>
    <name evidence="12" type="ORF">O3H54_01660</name>
</gene>
<reference evidence="13" key="1">
    <citation type="submission" date="2022-12" db="EMBL/GenBank/DDBJ databases">
        <title>Reclassification of two methanogenic archaea species isolated from the Kolyma lowland permafrost.</title>
        <authorList>
            <person name="Trubitsyn V.E."/>
            <person name="Rivkina E.M."/>
            <person name="Shcherbakova V.A."/>
        </authorList>
    </citation>
    <scope>NUCLEOTIDE SEQUENCE</scope>
    <source>
        <strain evidence="12">M2</strain>
        <strain evidence="13">MK4</strain>
    </source>
</reference>
<feature type="domain" description="PAC" evidence="11">
    <location>
        <begin position="818"/>
        <end position="870"/>
    </location>
</feature>
<feature type="domain" description="Response regulatory" evidence="9">
    <location>
        <begin position="5"/>
        <end position="117"/>
    </location>
</feature>
<feature type="domain" description="PAS" evidence="10">
    <location>
        <begin position="243"/>
        <end position="285"/>
    </location>
</feature>
<dbReference type="PROSITE" id="PS50110">
    <property type="entry name" value="RESPONSE_REGULATORY"/>
    <property type="match status" value="1"/>
</dbReference>
<dbReference type="InterPro" id="IPR000014">
    <property type="entry name" value="PAS"/>
</dbReference>
<keyword evidence="7" id="KW-0175">Coiled coil</keyword>
<evidence type="ECO:0000259" key="10">
    <source>
        <dbReference type="PROSITE" id="PS50112"/>
    </source>
</evidence>
<evidence type="ECO:0000259" key="11">
    <source>
        <dbReference type="PROSITE" id="PS50113"/>
    </source>
</evidence>
<keyword evidence="3 6" id="KW-0597">Phosphoprotein</keyword>
<evidence type="ECO:0000256" key="1">
    <source>
        <dbReference type="ARBA" id="ARBA00000085"/>
    </source>
</evidence>
<dbReference type="InterPro" id="IPR003594">
    <property type="entry name" value="HATPase_dom"/>
</dbReference>
<dbReference type="InterPro" id="IPR036890">
    <property type="entry name" value="HATPase_C_sf"/>
</dbReference>
<dbReference type="Proteomes" id="UP001068021">
    <property type="component" value="Unassembled WGS sequence"/>
</dbReference>
<dbReference type="PANTHER" id="PTHR43304">
    <property type="entry name" value="PHYTOCHROME-LIKE PROTEIN CPH1"/>
    <property type="match status" value="1"/>
</dbReference>
<dbReference type="Proteomes" id="UP001074446">
    <property type="component" value="Unassembled WGS sequence"/>
</dbReference>
<dbReference type="Pfam" id="PF08447">
    <property type="entry name" value="PAS_3"/>
    <property type="match status" value="2"/>
</dbReference>
<dbReference type="InterPro" id="IPR001610">
    <property type="entry name" value="PAC"/>
</dbReference>
<evidence type="ECO:0000256" key="3">
    <source>
        <dbReference type="ARBA" id="ARBA00022553"/>
    </source>
</evidence>
<dbReference type="InterPro" id="IPR013767">
    <property type="entry name" value="PAS_fold"/>
</dbReference>
<evidence type="ECO:0000313" key="14">
    <source>
        <dbReference type="Proteomes" id="UP001068021"/>
    </source>
</evidence>
<evidence type="ECO:0000256" key="4">
    <source>
        <dbReference type="ARBA" id="ARBA00022679"/>
    </source>
</evidence>
<dbReference type="Gene3D" id="1.20.120.1640">
    <property type="match status" value="1"/>
</dbReference>
<keyword evidence="5" id="KW-0418">Kinase</keyword>
<keyword evidence="4" id="KW-0808">Transferase</keyword>
<feature type="coiled-coil region" evidence="7">
    <location>
        <begin position="854"/>
        <end position="881"/>
    </location>
</feature>
<dbReference type="Gene3D" id="3.30.450.20">
    <property type="entry name" value="PAS domain"/>
    <property type="match status" value="5"/>
</dbReference>
<dbReference type="RefSeq" id="WP_048079926.1">
    <property type="nucleotide sequence ID" value="NZ_JAPVER010000018.1"/>
</dbReference>
<dbReference type="GO" id="GO:0000160">
    <property type="term" value="P:phosphorelay signal transduction system"/>
    <property type="evidence" value="ECO:0007669"/>
    <property type="project" value="InterPro"/>
</dbReference>
<dbReference type="SUPFAM" id="SSF55785">
    <property type="entry name" value="PYP-like sensor domain (PAS domain)"/>
    <property type="match status" value="6"/>
</dbReference>
<dbReference type="SUPFAM" id="SSF52172">
    <property type="entry name" value="CheY-like"/>
    <property type="match status" value="1"/>
</dbReference>
<dbReference type="Gene3D" id="3.30.565.10">
    <property type="entry name" value="Histidine kinase-like ATPase, C-terminal domain"/>
    <property type="match status" value="1"/>
</dbReference>
<dbReference type="EC" id="2.7.13.3" evidence="2"/>
<feature type="domain" description="PAC" evidence="11">
    <location>
        <begin position="444"/>
        <end position="496"/>
    </location>
</feature>
<dbReference type="SUPFAM" id="SSF55874">
    <property type="entry name" value="ATPase domain of HSP90 chaperone/DNA topoisomerase II/histidine kinase"/>
    <property type="match status" value="1"/>
</dbReference>
<dbReference type="EMBL" id="JAPVES010000030">
    <property type="protein sequence ID" value="MCZ3372332.1"/>
    <property type="molecule type" value="Genomic_DNA"/>
</dbReference>